<feature type="coiled-coil region" evidence="12">
    <location>
        <begin position="114"/>
        <end position="148"/>
    </location>
</feature>
<accession>A0A4S4D299</accession>
<evidence type="ECO:0000256" key="10">
    <source>
        <dbReference type="ARBA" id="ARBA00081483"/>
    </source>
</evidence>
<evidence type="ECO:0000259" key="14">
    <source>
        <dbReference type="PROSITE" id="PS00434"/>
    </source>
</evidence>
<gene>
    <name evidence="15" type="ORF">TEA_019900</name>
</gene>
<dbReference type="PANTHER" id="PTHR10015:SF332">
    <property type="entry name" value="HEAT STRESS TRANSCRIPTION FACTOR C-1"/>
    <property type="match status" value="1"/>
</dbReference>
<organism evidence="15 16">
    <name type="scientific">Camellia sinensis var. sinensis</name>
    <name type="common">China tea</name>
    <dbReference type="NCBI Taxonomy" id="542762"/>
    <lineage>
        <taxon>Eukaryota</taxon>
        <taxon>Viridiplantae</taxon>
        <taxon>Streptophyta</taxon>
        <taxon>Embryophyta</taxon>
        <taxon>Tracheophyta</taxon>
        <taxon>Spermatophyta</taxon>
        <taxon>Magnoliopsida</taxon>
        <taxon>eudicotyledons</taxon>
        <taxon>Gunneridae</taxon>
        <taxon>Pentapetalae</taxon>
        <taxon>asterids</taxon>
        <taxon>Ericales</taxon>
        <taxon>Theaceae</taxon>
        <taxon>Camellia</taxon>
    </lineage>
</organism>
<dbReference type="Gene3D" id="1.10.10.10">
    <property type="entry name" value="Winged helix-like DNA-binding domain superfamily/Winged helix DNA-binding domain"/>
    <property type="match status" value="1"/>
</dbReference>
<dbReference type="PROSITE" id="PS00434">
    <property type="entry name" value="HSF_DOMAIN"/>
    <property type="match status" value="1"/>
</dbReference>
<evidence type="ECO:0000256" key="4">
    <source>
        <dbReference type="ARBA" id="ARBA00023015"/>
    </source>
</evidence>
<evidence type="ECO:0000256" key="1">
    <source>
        <dbReference type="ARBA" id="ARBA00004123"/>
    </source>
</evidence>
<dbReference type="EMBL" id="SDRB02013315">
    <property type="protein sequence ID" value="THF95245.1"/>
    <property type="molecule type" value="Genomic_DNA"/>
</dbReference>
<evidence type="ECO:0000313" key="16">
    <source>
        <dbReference type="Proteomes" id="UP000306102"/>
    </source>
</evidence>
<dbReference type="PANTHER" id="PTHR10015">
    <property type="entry name" value="HEAT SHOCK TRANSCRIPTION FACTOR"/>
    <property type="match status" value="1"/>
</dbReference>
<dbReference type="GO" id="GO:0003700">
    <property type="term" value="F:DNA-binding transcription factor activity"/>
    <property type="evidence" value="ECO:0007669"/>
    <property type="project" value="InterPro"/>
</dbReference>
<evidence type="ECO:0000256" key="13">
    <source>
        <dbReference type="SAM" id="MobiDB-lite"/>
    </source>
</evidence>
<feature type="domain" description="HSF-type DNA-binding" evidence="14">
    <location>
        <begin position="49"/>
        <end position="73"/>
    </location>
</feature>
<keyword evidence="7" id="KW-0804">Transcription</keyword>
<comment type="function">
    <text evidence="9">DNA-binding protein that specifically binds heat shock promoter elements (HSE) and activates transcription.</text>
</comment>
<keyword evidence="5" id="KW-0346">Stress response</keyword>
<feature type="region of interest" description="Disordered" evidence="13">
    <location>
        <begin position="181"/>
        <end position="204"/>
    </location>
</feature>
<dbReference type="InterPro" id="IPR000232">
    <property type="entry name" value="HSF_DNA-bd"/>
</dbReference>
<dbReference type="GO" id="GO:0005634">
    <property type="term" value="C:nucleus"/>
    <property type="evidence" value="ECO:0007669"/>
    <property type="project" value="UniProtKB-SubCell"/>
</dbReference>
<protein>
    <recommendedName>
        <fullName evidence="10">Heat stress transcription factor</fullName>
    </recommendedName>
</protein>
<evidence type="ECO:0000256" key="6">
    <source>
        <dbReference type="ARBA" id="ARBA00023125"/>
    </source>
</evidence>
<dbReference type="STRING" id="542762.A0A4S4D299"/>
<dbReference type="GO" id="GO:0006357">
    <property type="term" value="P:regulation of transcription by RNA polymerase II"/>
    <property type="evidence" value="ECO:0007669"/>
    <property type="project" value="TreeGrafter"/>
</dbReference>
<evidence type="ECO:0000256" key="9">
    <source>
        <dbReference type="ARBA" id="ARBA00055747"/>
    </source>
</evidence>
<evidence type="ECO:0000256" key="2">
    <source>
        <dbReference type="ARBA" id="ARBA00006403"/>
    </source>
</evidence>
<dbReference type="PRINTS" id="PR00056">
    <property type="entry name" value="HSFDOMAIN"/>
</dbReference>
<dbReference type="SUPFAM" id="SSF46785">
    <property type="entry name" value="Winged helix' DNA-binding domain"/>
    <property type="match status" value="1"/>
</dbReference>
<keyword evidence="12" id="KW-0175">Coiled coil</keyword>
<evidence type="ECO:0000256" key="8">
    <source>
        <dbReference type="ARBA" id="ARBA00023242"/>
    </source>
</evidence>
<keyword evidence="16" id="KW-1185">Reference proteome</keyword>
<name>A0A4S4D299_CAMSN</name>
<keyword evidence="3" id="KW-0597">Phosphoprotein</keyword>
<evidence type="ECO:0000256" key="12">
    <source>
        <dbReference type="SAM" id="Coils"/>
    </source>
</evidence>
<reference evidence="15 16" key="1">
    <citation type="journal article" date="2018" name="Proc. Natl. Acad. Sci. U.S.A.">
        <title>Draft genome sequence of Camellia sinensis var. sinensis provides insights into the evolution of the tea genome and tea quality.</title>
        <authorList>
            <person name="Wei C."/>
            <person name="Yang H."/>
            <person name="Wang S."/>
            <person name="Zhao J."/>
            <person name="Liu C."/>
            <person name="Gao L."/>
            <person name="Xia E."/>
            <person name="Lu Y."/>
            <person name="Tai Y."/>
            <person name="She G."/>
            <person name="Sun J."/>
            <person name="Cao H."/>
            <person name="Tong W."/>
            <person name="Gao Q."/>
            <person name="Li Y."/>
            <person name="Deng W."/>
            <person name="Jiang X."/>
            <person name="Wang W."/>
            <person name="Chen Q."/>
            <person name="Zhang S."/>
            <person name="Li H."/>
            <person name="Wu J."/>
            <person name="Wang P."/>
            <person name="Li P."/>
            <person name="Shi C."/>
            <person name="Zheng F."/>
            <person name="Jian J."/>
            <person name="Huang B."/>
            <person name="Shan D."/>
            <person name="Shi M."/>
            <person name="Fang C."/>
            <person name="Yue Y."/>
            <person name="Li F."/>
            <person name="Li D."/>
            <person name="Wei S."/>
            <person name="Han B."/>
            <person name="Jiang C."/>
            <person name="Yin Y."/>
            <person name="Xia T."/>
            <person name="Zhang Z."/>
            <person name="Bennetzen J.L."/>
            <person name="Zhao S."/>
            <person name="Wan X."/>
        </authorList>
    </citation>
    <scope>NUCLEOTIDE SEQUENCE [LARGE SCALE GENOMIC DNA]</scope>
    <source>
        <strain evidence="16">cv. Shuchazao</strain>
        <tissue evidence="15">Leaf</tissue>
    </source>
</reference>
<comment type="similarity">
    <text evidence="2 11">Belongs to the HSF family.</text>
</comment>
<evidence type="ECO:0000256" key="3">
    <source>
        <dbReference type="ARBA" id="ARBA00022553"/>
    </source>
</evidence>
<dbReference type="FunFam" id="1.10.10.10:FF:000057">
    <property type="entry name" value="Heat shock transcription factor 1"/>
    <property type="match status" value="1"/>
</dbReference>
<evidence type="ECO:0000256" key="5">
    <source>
        <dbReference type="ARBA" id="ARBA00023016"/>
    </source>
</evidence>
<dbReference type="Proteomes" id="UP000306102">
    <property type="component" value="Unassembled WGS sequence"/>
</dbReference>
<dbReference type="GO" id="GO:0000978">
    <property type="term" value="F:RNA polymerase II cis-regulatory region sequence-specific DNA binding"/>
    <property type="evidence" value="ECO:0007669"/>
    <property type="project" value="TreeGrafter"/>
</dbReference>
<evidence type="ECO:0000256" key="11">
    <source>
        <dbReference type="RuleBase" id="RU004020"/>
    </source>
</evidence>
<dbReference type="AlphaFoldDB" id="A0A4S4D299"/>
<evidence type="ECO:0000256" key="7">
    <source>
        <dbReference type="ARBA" id="ARBA00023163"/>
    </source>
</evidence>
<keyword evidence="6" id="KW-0238">DNA-binding</keyword>
<comment type="subcellular location">
    <subcellularLocation>
        <location evidence="1">Nucleus</location>
    </subcellularLocation>
</comment>
<dbReference type="InterPro" id="IPR036390">
    <property type="entry name" value="WH_DNA-bd_sf"/>
</dbReference>
<comment type="caution">
    <text evidence="15">The sequence shown here is derived from an EMBL/GenBank/DDBJ whole genome shotgun (WGS) entry which is preliminary data.</text>
</comment>
<sequence length="321" mass="36250">MEANNLIAPFIMKTYEMVSDPTTDRFISWGKANNSFIVVDPLDFSQRILPAYFKHNNFSSFVRQLNTYGFRKVDPDRWEFANEWFLRGQKHLLKNISRRKHNKQRKFEEDDDEDEEIVMEIARLKQEQKDLETELEGMNKRLELTEKRPQQMMAFLHRVVEDPEILPRMMLDKEKKRRLLISSSPSPSPTPSPSSSGVLATSCSVKSEGGEEIATIEAISSPNIDAFCRSPETPPSGWLSQRQVIGLPLLITPESYNYNYATISTPLSPASATGFTAVSPPMMMNGIFDKSGGDLGYFGGMEGGVEATPPPYPFSLFGNGF</sequence>
<dbReference type="SMART" id="SM00415">
    <property type="entry name" value="HSF"/>
    <property type="match status" value="1"/>
</dbReference>
<proteinExistence type="inferred from homology"/>
<dbReference type="InterPro" id="IPR036388">
    <property type="entry name" value="WH-like_DNA-bd_sf"/>
</dbReference>
<keyword evidence="8" id="KW-0539">Nucleus</keyword>
<evidence type="ECO:0000313" key="15">
    <source>
        <dbReference type="EMBL" id="THF95245.1"/>
    </source>
</evidence>
<dbReference type="GO" id="GO:0034605">
    <property type="term" value="P:cellular response to heat"/>
    <property type="evidence" value="ECO:0007669"/>
    <property type="project" value="TreeGrafter"/>
</dbReference>
<keyword evidence="4" id="KW-0805">Transcription regulation</keyword>
<dbReference type="Pfam" id="PF00447">
    <property type="entry name" value="HSF_DNA-bind"/>
    <property type="match status" value="1"/>
</dbReference>